<dbReference type="EMBL" id="AVBF01000011">
    <property type="protein sequence ID" value="KGP73610.1"/>
    <property type="molecule type" value="Genomic_DNA"/>
</dbReference>
<accession>A0A0A2TWD9</accession>
<evidence type="ECO:0000313" key="1">
    <source>
        <dbReference type="EMBL" id="KGP73610.1"/>
    </source>
</evidence>
<proteinExistence type="predicted"/>
<evidence type="ECO:0000313" key="2">
    <source>
        <dbReference type="Proteomes" id="UP000030147"/>
    </source>
</evidence>
<name>A0A0A2TWD9_9BACI</name>
<keyword evidence="2" id="KW-1185">Reference proteome</keyword>
<gene>
    <name evidence="1" type="ORF">N782_03980</name>
</gene>
<dbReference type="OrthoDB" id="9925458at2"/>
<sequence>MIKRIITLSIMVFLVLIWFVSNSIGDSLETDLGEENMKPLTIKSGERKLELEPNVICSNLEDCKDSQTHTLDGKAPAYPTLNNVHSGDEIIVDFKKMNPDEKGLTTIRNGNQLVGHLKNNRIEVIHEGADIVRYKVYAKWKNKQNDLYGILVYMFEANISHKS</sequence>
<dbReference type="AlphaFoldDB" id="A0A0A2TWD9"/>
<protein>
    <submittedName>
        <fullName evidence="1">Uncharacterized protein</fullName>
    </submittedName>
</protein>
<organism evidence="1 2">
    <name type="scientific">Pontibacillus yanchengensis Y32</name>
    <dbReference type="NCBI Taxonomy" id="1385514"/>
    <lineage>
        <taxon>Bacteria</taxon>
        <taxon>Bacillati</taxon>
        <taxon>Bacillota</taxon>
        <taxon>Bacilli</taxon>
        <taxon>Bacillales</taxon>
        <taxon>Bacillaceae</taxon>
        <taxon>Pontibacillus</taxon>
    </lineage>
</organism>
<dbReference type="RefSeq" id="WP_036817388.1">
    <property type="nucleotide sequence ID" value="NZ_AVBF01000011.1"/>
</dbReference>
<dbReference type="Proteomes" id="UP000030147">
    <property type="component" value="Unassembled WGS sequence"/>
</dbReference>
<comment type="caution">
    <text evidence="1">The sequence shown here is derived from an EMBL/GenBank/DDBJ whole genome shotgun (WGS) entry which is preliminary data.</text>
</comment>
<reference evidence="1 2" key="1">
    <citation type="journal article" date="2015" name="Stand. Genomic Sci.">
        <title>High quality draft genome sequence of the moderately halophilic bacterium Pontibacillus yanchengensis Y32(T) and comparison among Pontibacillus genomes.</title>
        <authorList>
            <person name="Huang J."/>
            <person name="Qiao Z.X."/>
            <person name="Tang J.W."/>
            <person name="Wang G."/>
        </authorList>
    </citation>
    <scope>NUCLEOTIDE SEQUENCE [LARGE SCALE GENOMIC DNA]</scope>
    <source>
        <strain evidence="1 2">Y32</strain>
    </source>
</reference>